<accession>A0A933WC99</accession>
<dbReference type="AlphaFoldDB" id="A0A933WC99"/>
<dbReference type="EMBL" id="JACRIW010000117">
    <property type="protein sequence ID" value="MBI5171074.1"/>
    <property type="molecule type" value="Genomic_DNA"/>
</dbReference>
<proteinExistence type="inferred from homology"/>
<dbReference type="GO" id="GO:0015562">
    <property type="term" value="F:efflux transmembrane transporter activity"/>
    <property type="evidence" value="ECO:0007669"/>
    <property type="project" value="InterPro"/>
</dbReference>
<feature type="signal peptide" evidence="2">
    <location>
        <begin position="1"/>
        <end position="20"/>
    </location>
</feature>
<comment type="similarity">
    <text evidence="1">Belongs to the outer membrane factor (OMF) (TC 1.B.17) family.</text>
</comment>
<feature type="chain" id="PRO_5037342477" evidence="2">
    <location>
        <begin position="21"/>
        <end position="436"/>
    </location>
</feature>
<evidence type="ECO:0000256" key="2">
    <source>
        <dbReference type="SAM" id="SignalP"/>
    </source>
</evidence>
<dbReference type="Pfam" id="PF02321">
    <property type="entry name" value="OEP"/>
    <property type="match status" value="2"/>
</dbReference>
<evidence type="ECO:0000313" key="3">
    <source>
        <dbReference type="EMBL" id="MBI5171074.1"/>
    </source>
</evidence>
<gene>
    <name evidence="3" type="ORF">HZA61_16430</name>
</gene>
<name>A0A933WC99_UNCEI</name>
<evidence type="ECO:0000313" key="4">
    <source>
        <dbReference type="Proteomes" id="UP000696931"/>
    </source>
</evidence>
<organism evidence="3 4">
    <name type="scientific">Eiseniibacteriota bacterium</name>
    <dbReference type="NCBI Taxonomy" id="2212470"/>
    <lineage>
        <taxon>Bacteria</taxon>
        <taxon>Candidatus Eiseniibacteriota</taxon>
    </lineage>
</organism>
<sequence>MKSSTLRVPFALVLMCNAHASPVGAYVPAETPLPAPVAAPVDSFVVRALAQSPDVAELRARLQAAREAVRGAGALPNPMLELMLQDVGFPTYTVGDVDMSMIGPQLTQTIPFPGKRGARRRAAEAGVTVRERELEALRRDLVRDVRVLYARAYALGIERQALVEGREALASIAASARERYSAGSAESEPMIEARLAQQRLDVRLEDLDVESSSTQLALRRLAGADDTQDFIWGRVTALPPTPEAEGFGTLDKSDEAAEVAVRAAETGAAEAELRAARIERLPDFVAGAGVGFRGSMDKVVTLRLGMDLPLWGGSETRAKARVAEQQLLAARAAERGALLSARSDYTRLVHEGIRSQQQVARYRDRIVPDSRLSYESARSNYMVGRGDFTAVLTNFQAWLDARAELARREAEAYSNWAELARLRNENGEATNPGGAR</sequence>
<protein>
    <submittedName>
        <fullName evidence="3">TolC family protein</fullName>
    </submittedName>
</protein>
<evidence type="ECO:0000256" key="1">
    <source>
        <dbReference type="ARBA" id="ARBA00007613"/>
    </source>
</evidence>
<dbReference type="Proteomes" id="UP000696931">
    <property type="component" value="Unassembled WGS sequence"/>
</dbReference>
<reference evidence="3" key="1">
    <citation type="submission" date="2020-07" db="EMBL/GenBank/DDBJ databases">
        <title>Huge and variable diversity of episymbiotic CPR bacteria and DPANN archaea in groundwater ecosystems.</title>
        <authorList>
            <person name="He C.Y."/>
            <person name="Keren R."/>
            <person name="Whittaker M."/>
            <person name="Farag I.F."/>
            <person name="Doudna J."/>
            <person name="Cate J.H.D."/>
            <person name="Banfield J.F."/>
        </authorList>
    </citation>
    <scope>NUCLEOTIDE SEQUENCE</scope>
    <source>
        <strain evidence="3">NC_groundwater_1813_Pr3_B-0.1um_71_17</strain>
    </source>
</reference>
<dbReference type="InterPro" id="IPR003423">
    <property type="entry name" value="OMP_efflux"/>
</dbReference>
<dbReference type="InterPro" id="IPR010131">
    <property type="entry name" value="MdtP/NodT-like"/>
</dbReference>
<keyword evidence="2" id="KW-0732">Signal</keyword>
<dbReference type="SUPFAM" id="SSF56954">
    <property type="entry name" value="Outer membrane efflux proteins (OEP)"/>
    <property type="match status" value="1"/>
</dbReference>
<dbReference type="Gene3D" id="1.20.1600.10">
    <property type="entry name" value="Outer membrane efflux proteins (OEP)"/>
    <property type="match status" value="1"/>
</dbReference>
<comment type="caution">
    <text evidence="3">The sequence shown here is derived from an EMBL/GenBank/DDBJ whole genome shotgun (WGS) entry which is preliminary data.</text>
</comment>
<dbReference type="PANTHER" id="PTHR30203">
    <property type="entry name" value="OUTER MEMBRANE CATION EFFLUX PROTEIN"/>
    <property type="match status" value="1"/>
</dbReference>